<feature type="compositionally biased region" description="Low complexity" evidence="1">
    <location>
        <begin position="16"/>
        <end position="26"/>
    </location>
</feature>
<dbReference type="Proteomes" id="UP000182743">
    <property type="component" value="Unassembled WGS sequence"/>
</dbReference>
<feature type="region of interest" description="Disordered" evidence="1">
    <location>
        <begin position="1"/>
        <end position="31"/>
    </location>
</feature>
<protein>
    <submittedName>
        <fullName evidence="2">Uncharacterized protein</fullName>
    </submittedName>
</protein>
<comment type="caution">
    <text evidence="2">The sequence shown here is derived from an EMBL/GenBank/DDBJ whole genome shotgun (WGS) entry which is preliminary data.</text>
</comment>
<sequence length="117" mass="12921">MSGQTQAARKFPHIDGGPSHPESHGPGHQHHFGIIGQADAVQIFGVGFIFLRTVRLEKGQQPLFHPLLEGLGIPQDPLAEDTLRYNILQLRQGQEHLDQFPVAFRVLQVQACGPPFS</sequence>
<dbReference type="AlphaFoldDB" id="A0A1J5JSR7"/>
<accession>A0A1J5JSR7</accession>
<reference evidence="2 3" key="1">
    <citation type="submission" date="2016-08" db="EMBL/GenBank/DDBJ databases">
        <title>Genome-based comparison of Moorella thermoacetic strains.</title>
        <authorList>
            <person name="Poehlein A."/>
            <person name="Bengelsdorf F.R."/>
            <person name="Esser C."/>
            <person name="Duerre P."/>
            <person name="Daniel R."/>
        </authorList>
    </citation>
    <scope>NUCLEOTIDE SEQUENCE [LARGE SCALE GENOMIC DNA]</scope>
    <source>
        <strain evidence="2 3">DSM 11768</strain>
    </source>
</reference>
<organism evidence="2 3">
    <name type="scientific">Neomoorella thermoacetica</name>
    <name type="common">Clostridium thermoaceticum</name>
    <dbReference type="NCBI Taxonomy" id="1525"/>
    <lineage>
        <taxon>Bacteria</taxon>
        <taxon>Bacillati</taxon>
        <taxon>Bacillota</taxon>
        <taxon>Clostridia</taxon>
        <taxon>Neomoorellales</taxon>
        <taxon>Neomoorellaceae</taxon>
        <taxon>Neomoorella</taxon>
    </lineage>
</organism>
<evidence type="ECO:0000256" key="1">
    <source>
        <dbReference type="SAM" id="MobiDB-lite"/>
    </source>
</evidence>
<name>A0A1J5JSR7_NEOTH</name>
<gene>
    <name evidence="2" type="ORF">MOOR_27790</name>
</gene>
<evidence type="ECO:0000313" key="2">
    <source>
        <dbReference type="EMBL" id="OIQ07607.1"/>
    </source>
</evidence>
<dbReference type="EMBL" id="MIHH01000042">
    <property type="protein sequence ID" value="OIQ07607.1"/>
    <property type="molecule type" value="Genomic_DNA"/>
</dbReference>
<evidence type="ECO:0000313" key="3">
    <source>
        <dbReference type="Proteomes" id="UP000182743"/>
    </source>
</evidence>
<proteinExistence type="predicted"/>